<accession>A0A382SSY6</accession>
<dbReference type="InterPro" id="IPR005474">
    <property type="entry name" value="Transketolase_N"/>
</dbReference>
<dbReference type="EMBL" id="UINC01130914">
    <property type="protein sequence ID" value="SVD12288.1"/>
    <property type="molecule type" value="Genomic_DNA"/>
</dbReference>
<proteinExistence type="predicted"/>
<dbReference type="SUPFAM" id="SSF52518">
    <property type="entry name" value="Thiamin diphosphate-binding fold (THDP-binding)"/>
    <property type="match status" value="1"/>
</dbReference>
<sequence length="152" mass="16115">MGADNSPVDSVEAPPLKPIIIPSRLADTPTDDPKYSVTVNNAAGEPVTVADPNATRAAVALMNVHAVEGGAACHWGGPAAFAEIMAATHAIMFAAKDRQWHEAFNFINDAGHTENGVYALRANYGFDGLNYESLRGFRSIESKLTGHGESHI</sequence>
<dbReference type="Gene3D" id="3.40.50.970">
    <property type="match status" value="1"/>
</dbReference>
<dbReference type="Pfam" id="PF00456">
    <property type="entry name" value="Transketolase_N"/>
    <property type="match status" value="1"/>
</dbReference>
<protein>
    <recommendedName>
        <fullName evidence="1">Transketolase N-terminal domain-containing protein</fullName>
    </recommendedName>
</protein>
<reference evidence="2" key="1">
    <citation type="submission" date="2018-05" db="EMBL/GenBank/DDBJ databases">
        <authorList>
            <person name="Lanie J.A."/>
            <person name="Ng W.-L."/>
            <person name="Kazmierczak K.M."/>
            <person name="Andrzejewski T.M."/>
            <person name="Davidsen T.M."/>
            <person name="Wayne K.J."/>
            <person name="Tettelin H."/>
            <person name="Glass J.I."/>
            <person name="Rusch D."/>
            <person name="Podicherti R."/>
            <person name="Tsui H.-C.T."/>
            <person name="Winkler M.E."/>
        </authorList>
    </citation>
    <scope>NUCLEOTIDE SEQUENCE</scope>
</reference>
<gene>
    <name evidence="2" type="ORF">METZ01_LOCUS365142</name>
</gene>
<feature type="non-terminal residue" evidence="2">
    <location>
        <position position="152"/>
    </location>
</feature>
<dbReference type="InterPro" id="IPR029061">
    <property type="entry name" value="THDP-binding"/>
</dbReference>
<name>A0A382SSY6_9ZZZZ</name>
<evidence type="ECO:0000313" key="2">
    <source>
        <dbReference type="EMBL" id="SVD12288.1"/>
    </source>
</evidence>
<organism evidence="2">
    <name type="scientific">marine metagenome</name>
    <dbReference type="NCBI Taxonomy" id="408172"/>
    <lineage>
        <taxon>unclassified sequences</taxon>
        <taxon>metagenomes</taxon>
        <taxon>ecological metagenomes</taxon>
    </lineage>
</organism>
<feature type="domain" description="Transketolase N-terminal" evidence="1">
    <location>
        <begin position="58"/>
        <end position="150"/>
    </location>
</feature>
<evidence type="ECO:0000259" key="1">
    <source>
        <dbReference type="Pfam" id="PF00456"/>
    </source>
</evidence>
<dbReference type="AlphaFoldDB" id="A0A382SSY6"/>